<protein>
    <recommendedName>
        <fullName evidence="3">F-box domain-containing protein</fullName>
    </recommendedName>
</protein>
<comment type="caution">
    <text evidence="1">The sequence shown here is derived from an EMBL/GenBank/DDBJ whole genome shotgun (WGS) entry which is preliminary data.</text>
</comment>
<evidence type="ECO:0000313" key="1">
    <source>
        <dbReference type="EMBL" id="KAF5319201.1"/>
    </source>
</evidence>
<sequence length="267" mass="30383">MSFTASTGPYVARLMPTALMSPMRRMPVDIIQAIFLLCLPTQHNPIMSRHDLSMLLTQVCSSWRHIAHSTPLLWRAIHIAVPCDLTNLHFYPSSPSWGFPASKTSSAMEVVHKRAAGISQWLGRWAERPLNILVYNHDQAMPEPAYMVILDTIMVFSRRWQTMHFQSPSTCLSRVVSMSEHDVPILRSLTIRGQDVSTHSMHPYFPPGVSQPGAPEFKFLLDSGLLRAPQLRQIVYTRVTENFLQFPLKWEQMTVISLTGIAWTVMD</sequence>
<dbReference type="AlphaFoldDB" id="A0A8H5BAE0"/>
<keyword evidence="2" id="KW-1185">Reference proteome</keyword>
<organism evidence="1 2">
    <name type="scientific">Psilocybe cf. subviscida</name>
    <dbReference type="NCBI Taxonomy" id="2480587"/>
    <lineage>
        <taxon>Eukaryota</taxon>
        <taxon>Fungi</taxon>
        <taxon>Dikarya</taxon>
        <taxon>Basidiomycota</taxon>
        <taxon>Agaricomycotina</taxon>
        <taxon>Agaricomycetes</taxon>
        <taxon>Agaricomycetidae</taxon>
        <taxon>Agaricales</taxon>
        <taxon>Agaricineae</taxon>
        <taxon>Strophariaceae</taxon>
        <taxon>Psilocybe</taxon>
    </lineage>
</organism>
<dbReference type="EMBL" id="JAACJJ010000029">
    <property type="protein sequence ID" value="KAF5319201.1"/>
    <property type="molecule type" value="Genomic_DNA"/>
</dbReference>
<reference evidence="1 2" key="1">
    <citation type="journal article" date="2020" name="ISME J.">
        <title>Uncovering the hidden diversity of litter-decomposition mechanisms in mushroom-forming fungi.</title>
        <authorList>
            <person name="Floudas D."/>
            <person name="Bentzer J."/>
            <person name="Ahren D."/>
            <person name="Johansson T."/>
            <person name="Persson P."/>
            <person name="Tunlid A."/>
        </authorList>
    </citation>
    <scope>NUCLEOTIDE SEQUENCE [LARGE SCALE GENOMIC DNA]</scope>
    <source>
        <strain evidence="1 2">CBS 101986</strain>
    </source>
</reference>
<evidence type="ECO:0008006" key="3">
    <source>
        <dbReference type="Google" id="ProtNLM"/>
    </source>
</evidence>
<gene>
    <name evidence="1" type="ORF">D9619_008441</name>
</gene>
<dbReference type="OrthoDB" id="3051815at2759"/>
<proteinExistence type="predicted"/>
<name>A0A8H5BAE0_9AGAR</name>
<accession>A0A8H5BAE0</accession>
<dbReference type="Proteomes" id="UP000567179">
    <property type="component" value="Unassembled WGS sequence"/>
</dbReference>
<evidence type="ECO:0000313" key="2">
    <source>
        <dbReference type="Proteomes" id="UP000567179"/>
    </source>
</evidence>